<dbReference type="OrthoDB" id="9867859at2"/>
<dbReference type="AlphaFoldDB" id="D5UZY9"/>
<organism evidence="1 2">
    <name type="scientific">Arcobacter nitrofigilis (strain ATCC 33309 / DSM 7299 / CCUG 15893 / LMG 7604 / NCTC 12251 / CI)</name>
    <name type="common">Campylobacter nitrofigilis</name>
    <dbReference type="NCBI Taxonomy" id="572480"/>
    <lineage>
        <taxon>Bacteria</taxon>
        <taxon>Pseudomonadati</taxon>
        <taxon>Campylobacterota</taxon>
        <taxon>Epsilonproteobacteria</taxon>
        <taxon>Campylobacterales</taxon>
        <taxon>Arcobacteraceae</taxon>
        <taxon>Arcobacter</taxon>
    </lineage>
</organism>
<dbReference type="HOGENOM" id="CLU_2103922_0_0_7"/>
<proteinExistence type="predicted"/>
<evidence type="ECO:0000313" key="1">
    <source>
        <dbReference type="EMBL" id="ADG93358.1"/>
    </source>
</evidence>
<dbReference type="KEGG" id="ant:Arnit_1704"/>
<sequence length="115" mass="13481">MPKFQIQYKCNSKTHTINLDSDSWQKARDFALTIINGEITEIRQFVHEDNRIKKDDKDYISYKSIFIKDNTSSFSSFKIPKVKKNITSSFFQDLVATYIKINSKKPYSITITTKI</sequence>
<protein>
    <submittedName>
        <fullName evidence="1">Uncharacterized protein</fullName>
    </submittedName>
</protein>
<reference evidence="1 2" key="1">
    <citation type="journal article" date="2010" name="Stand. Genomic Sci.">
        <title>Complete genome sequence of Arcobacter nitrofigilis type strain (CI).</title>
        <authorList>
            <person name="Pati A."/>
            <person name="Gronow S."/>
            <person name="Lapidus A."/>
            <person name="Copeland A."/>
            <person name="Glavina Del Rio T."/>
            <person name="Nolan M."/>
            <person name="Lucas S."/>
            <person name="Tice H."/>
            <person name="Cheng J.F."/>
            <person name="Han C."/>
            <person name="Chertkov O."/>
            <person name="Bruce D."/>
            <person name="Tapia R."/>
            <person name="Goodwin L."/>
            <person name="Pitluck S."/>
            <person name="Liolios K."/>
            <person name="Ivanova N."/>
            <person name="Mavromatis K."/>
            <person name="Chen A."/>
            <person name="Palaniappan K."/>
            <person name="Land M."/>
            <person name="Hauser L."/>
            <person name="Chang Y.J."/>
            <person name="Jeffries C.D."/>
            <person name="Detter J.C."/>
            <person name="Rohde M."/>
            <person name="Goker M."/>
            <person name="Bristow J."/>
            <person name="Eisen J.A."/>
            <person name="Markowitz V."/>
            <person name="Hugenholtz P."/>
            <person name="Klenk H.P."/>
            <person name="Kyrpides N.C."/>
        </authorList>
    </citation>
    <scope>NUCLEOTIDE SEQUENCE [LARGE SCALE GENOMIC DNA]</scope>
    <source>
        <strain evidence="2">ATCC 33309 / DSM 7299 / CCUG 15893 / LMG 7604 / NCTC 12251 / CI</strain>
    </source>
</reference>
<dbReference type="Proteomes" id="UP000000939">
    <property type="component" value="Chromosome"/>
</dbReference>
<accession>D5UZY9</accession>
<dbReference type="EMBL" id="CP001999">
    <property type="protein sequence ID" value="ADG93358.1"/>
    <property type="molecule type" value="Genomic_DNA"/>
</dbReference>
<name>D5UZY9_ARCNC</name>
<keyword evidence="2" id="KW-1185">Reference proteome</keyword>
<dbReference type="STRING" id="572480.Arnit_1704"/>
<dbReference type="RefSeq" id="WP_013135503.1">
    <property type="nucleotide sequence ID" value="NC_014166.1"/>
</dbReference>
<gene>
    <name evidence="1" type="ordered locus">Arnit_1704</name>
</gene>
<evidence type="ECO:0000313" key="2">
    <source>
        <dbReference type="Proteomes" id="UP000000939"/>
    </source>
</evidence>